<dbReference type="SUPFAM" id="SSF48264">
    <property type="entry name" value="Cytochrome P450"/>
    <property type="match status" value="1"/>
</dbReference>
<dbReference type="Proteomes" id="UP000322873">
    <property type="component" value="Unassembled WGS sequence"/>
</dbReference>
<dbReference type="EMBL" id="VICG01000001">
    <property type="protein sequence ID" value="KAA8577172.1"/>
    <property type="molecule type" value="Genomic_DNA"/>
</dbReference>
<evidence type="ECO:0000313" key="1">
    <source>
        <dbReference type="EMBL" id="KAA8577172.1"/>
    </source>
</evidence>
<accession>A0A5M9KAP8</accession>
<dbReference type="AlphaFoldDB" id="A0A5M9KAP8"/>
<proteinExistence type="predicted"/>
<dbReference type="GO" id="GO:0016705">
    <property type="term" value="F:oxidoreductase activity, acting on paired donors, with incorporation or reduction of molecular oxygen"/>
    <property type="evidence" value="ECO:0007669"/>
    <property type="project" value="InterPro"/>
</dbReference>
<evidence type="ECO:0000313" key="2">
    <source>
        <dbReference type="Proteomes" id="UP000322873"/>
    </source>
</evidence>
<organism evidence="1 2">
    <name type="scientific">Monilinia fructicola</name>
    <name type="common">Brown rot fungus</name>
    <name type="synonym">Ciboria fructicola</name>
    <dbReference type="NCBI Taxonomy" id="38448"/>
    <lineage>
        <taxon>Eukaryota</taxon>
        <taxon>Fungi</taxon>
        <taxon>Dikarya</taxon>
        <taxon>Ascomycota</taxon>
        <taxon>Pezizomycotina</taxon>
        <taxon>Leotiomycetes</taxon>
        <taxon>Helotiales</taxon>
        <taxon>Sclerotiniaceae</taxon>
        <taxon>Monilinia</taxon>
    </lineage>
</organism>
<keyword evidence="2" id="KW-1185">Reference proteome</keyword>
<dbReference type="GO" id="GO:0005506">
    <property type="term" value="F:iron ion binding"/>
    <property type="evidence" value="ECO:0007669"/>
    <property type="project" value="InterPro"/>
</dbReference>
<gene>
    <name evidence="1" type="ORF">EYC84_007168</name>
</gene>
<comment type="caution">
    <text evidence="1">The sequence shown here is derived from an EMBL/GenBank/DDBJ whole genome shotgun (WGS) entry which is preliminary data.</text>
</comment>
<dbReference type="GO" id="GO:0004497">
    <property type="term" value="F:monooxygenase activity"/>
    <property type="evidence" value="ECO:0007669"/>
    <property type="project" value="InterPro"/>
</dbReference>
<dbReference type="Gene3D" id="1.10.630.10">
    <property type="entry name" value="Cytochrome P450"/>
    <property type="match status" value="1"/>
</dbReference>
<dbReference type="GO" id="GO:0020037">
    <property type="term" value="F:heme binding"/>
    <property type="evidence" value="ECO:0007669"/>
    <property type="project" value="InterPro"/>
</dbReference>
<dbReference type="InterPro" id="IPR036396">
    <property type="entry name" value="Cyt_P450_sf"/>
</dbReference>
<protein>
    <submittedName>
        <fullName evidence="1">Uncharacterized protein</fullName>
    </submittedName>
</protein>
<name>A0A5M9KAP8_MONFR</name>
<reference evidence="1 2" key="1">
    <citation type="submission" date="2019-06" db="EMBL/GenBank/DDBJ databases">
        <title>Genome Sequence of the Brown Rot Fungal Pathogen Monilinia fructicola.</title>
        <authorList>
            <person name="De Miccolis Angelini R.M."/>
            <person name="Landi L."/>
            <person name="Abate D."/>
            <person name="Pollastro S."/>
            <person name="Romanazzi G."/>
            <person name="Faretra F."/>
        </authorList>
    </citation>
    <scope>NUCLEOTIDE SEQUENCE [LARGE SCALE GENOMIC DNA]</scope>
    <source>
        <strain evidence="1 2">Mfrc123</strain>
    </source>
</reference>
<sequence>MADDITYLSERETLRLNESPTAPAVTKQLVKAVDGIKANLCRGKYQLELTDKILALPGIMQQDPLAYGADANEFRPERMMQDNFKNLPDTP</sequence>